<evidence type="ECO:0000256" key="2">
    <source>
        <dbReference type="ARBA" id="ARBA00070102"/>
    </source>
</evidence>
<dbReference type="PANTHER" id="PTHR43061">
    <property type="entry name" value="GTP DIPHOSPHOKINASE RSH1, CHLOROPLASTIC-RELATED"/>
    <property type="match status" value="1"/>
</dbReference>
<evidence type="ECO:0000259" key="7">
    <source>
        <dbReference type="PROSITE" id="PS51880"/>
    </source>
</evidence>
<feature type="compositionally biased region" description="Pro residues" evidence="5">
    <location>
        <begin position="86"/>
        <end position="95"/>
    </location>
</feature>
<dbReference type="Gene3D" id="3.10.20.30">
    <property type="match status" value="1"/>
</dbReference>
<evidence type="ECO:0000256" key="4">
    <source>
        <dbReference type="ARBA" id="ARBA00082153"/>
    </source>
</evidence>
<feature type="compositionally biased region" description="Acidic residues" evidence="5">
    <location>
        <begin position="1070"/>
        <end position="1083"/>
    </location>
</feature>
<reference evidence="8 9" key="1">
    <citation type="submission" date="2022-07" db="EMBL/GenBank/DDBJ databases">
        <title>Genome-wide signatures of adaptation to extreme environments.</title>
        <authorList>
            <person name="Cho C.H."/>
            <person name="Yoon H.S."/>
        </authorList>
    </citation>
    <scope>NUCLEOTIDE SEQUENCE [LARGE SCALE GENOMIC DNA]</scope>
    <source>
        <strain evidence="8 9">DBV 063 E5</strain>
    </source>
</reference>
<feature type="region of interest" description="Disordered" evidence="5">
    <location>
        <begin position="827"/>
        <end position="862"/>
    </location>
</feature>
<evidence type="ECO:0000259" key="6">
    <source>
        <dbReference type="PROSITE" id="PS51671"/>
    </source>
</evidence>
<dbReference type="InterPro" id="IPR004095">
    <property type="entry name" value="TGS"/>
</dbReference>
<dbReference type="SMART" id="SM00954">
    <property type="entry name" value="RelA_SpoT"/>
    <property type="match status" value="1"/>
</dbReference>
<feature type="region of interest" description="Disordered" evidence="5">
    <location>
        <begin position="555"/>
        <end position="577"/>
    </location>
</feature>
<feature type="domain" description="TGS" evidence="7">
    <location>
        <begin position="617"/>
        <end position="678"/>
    </location>
</feature>
<feature type="compositionally biased region" description="Basic and acidic residues" evidence="5">
    <location>
        <begin position="1104"/>
        <end position="1114"/>
    </location>
</feature>
<dbReference type="EMBL" id="JANCYW010000013">
    <property type="protein sequence ID" value="KAK4537638.1"/>
    <property type="molecule type" value="Genomic_DNA"/>
</dbReference>
<dbReference type="SMART" id="SM00471">
    <property type="entry name" value="HDc"/>
    <property type="match status" value="1"/>
</dbReference>
<dbReference type="Pfam" id="PF04607">
    <property type="entry name" value="RelA_SpoT"/>
    <property type="match status" value="1"/>
</dbReference>
<dbReference type="InterPro" id="IPR007685">
    <property type="entry name" value="RelA_SpoT"/>
</dbReference>
<evidence type="ECO:0000313" key="9">
    <source>
        <dbReference type="Proteomes" id="UP001301350"/>
    </source>
</evidence>
<feature type="domain" description="ACT" evidence="6">
    <location>
        <begin position="943"/>
        <end position="1016"/>
    </location>
</feature>
<dbReference type="SUPFAM" id="SSF81301">
    <property type="entry name" value="Nucleotidyltransferase"/>
    <property type="match status" value="1"/>
</dbReference>
<dbReference type="GO" id="GO:0015969">
    <property type="term" value="P:guanosine tetraphosphate metabolic process"/>
    <property type="evidence" value="ECO:0007669"/>
    <property type="project" value="InterPro"/>
</dbReference>
<feature type="region of interest" description="Disordered" evidence="5">
    <location>
        <begin position="64"/>
        <end position="95"/>
    </location>
</feature>
<dbReference type="SUPFAM" id="SSF55021">
    <property type="entry name" value="ACT-like"/>
    <property type="match status" value="1"/>
</dbReference>
<dbReference type="CDD" id="cd05399">
    <property type="entry name" value="NT_Rel-Spo_like"/>
    <property type="match status" value="1"/>
</dbReference>
<dbReference type="AlphaFoldDB" id="A0AAV9IZX3"/>
<dbReference type="Gene3D" id="1.10.3210.10">
    <property type="entry name" value="Hypothetical protein af1432"/>
    <property type="match status" value="1"/>
</dbReference>
<dbReference type="InterPro" id="IPR043519">
    <property type="entry name" value="NT_sf"/>
</dbReference>
<organism evidence="8 9">
    <name type="scientific">Cyanidium caldarium</name>
    <name type="common">Red alga</name>
    <dbReference type="NCBI Taxonomy" id="2771"/>
    <lineage>
        <taxon>Eukaryota</taxon>
        <taxon>Rhodophyta</taxon>
        <taxon>Bangiophyceae</taxon>
        <taxon>Cyanidiales</taxon>
        <taxon>Cyanidiaceae</taxon>
        <taxon>Cyanidium</taxon>
    </lineage>
</organism>
<dbReference type="InterPro" id="IPR012675">
    <property type="entry name" value="Beta-grasp_dom_sf"/>
</dbReference>
<dbReference type="InterPro" id="IPR033655">
    <property type="entry name" value="TGS_RelA/SpoT"/>
</dbReference>
<evidence type="ECO:0000256" key="1">
    <source>
        <dbReference type="ARBA" id="ARBA00007476"/>
    </source>
</evidence>
<feature type="compositionally biased region" description="Acidic residues" evidence="5">
    <location>
        <begin position="1053"/>
        <end position="1063"/>
    </location>
</feature>
<name>A0AAV9IZX3_CYACA</name>
<dbReference type="Pfam" id="PF02824">
    <property type="entry name" value="TGS"/>
    <property type="match status" value="1"/>
</dbReference>
<dbReference type="PANTHER" id="PTHR43061:SF1">
    <property type="entry name" value="GTP DIPHOSPHOKINASE RSH1, CHLOROPLASTIC-RELATED"/>
    <property type="match status" value="1"/>
</dbReference>
<gene>
    <name evidence="8" type="ORF">CDCA_CDCA13G3663</name>
</gene>
<dbReference type="Pfam" id="PF13291">
    <property type="entry name" value="ACT_4"/>
    <property type="match status" value="1"/>
</dbReference>
<comment type="caution">
    <text evidence="8">The sequence shown here is derived from an EMBL/GenBank/DDBJ whole genome shotgun (WGS) entry which is preliminary data.</text>
</comment>
<proteinExistence type="inferred from homology"/>
<dbReference type="PROSITE" id="PS51880">
    <property type="entry name" value="TGS"/>
    <property type="match status" value="1"/>
</dbReference>
<feature type="compositionally biased region" description="Low complexity" evidence="5">
    <location>
        <begin position="555"/>
        <end position="566"/>
    </location>
</feature>
<dbReference type="Proteomes" id="UP001301350">
    <property type="component" value="Unassembled WGS sequence"/>
</dbReference>
<dbReference type="InterPro" id="IPR003607">
    <property type="entry name" value="HD/PDEase_dom"/>
</dbReference>
<dbReference type="CDD" id="cd01668">
    <property type="entry name" value="TGS_RSH"/>
    <property type="match status" value="1"/>
</dbReference>
<dbReference type="SUPFAM" id="SSF81271">
    <property type="entry name" value="TGS-like"/>
    <property type="match status" value="1"/>
</dbReference>
<dbReference type="Gene3D" id="3.30.460.10">
    <property type="entry name" value="Beta Polymerase, domain 2"/>
    <property type="match status" value="1"/>
</dbReference>
<evidence type="ECO:0000256" key="5">
    <source>
        <dbReference type="SAM" id="MobiDB-lite"/>
    </source>
</evidence>
<accession>A0AAV9IZX3</accession>
<feature type="region of interest" description="Disordered" evidence="5">
    <location>
        <begin position="1053"/>
        <end position="1114"/>
    </location>
</feature>
<dbReference type="Pfam" id="PF13328">
    <property type="entry name" value="HD_4"/>
    <property type="match status" value="2"/>
</dbReference>
<evidence type="ECO:0000256" key="3">
    <source>
        <dbReference type="ARBA" id="ARBA00075768"/>
    </source>
</evidence>
<dbReference type="Gene3D" id="3.30.70.260">
    <property type="match status" value="1"/>
</dbReference>
<dbReference type="FunFam" id="3.10.20.30:FF:000002">
    <property type="entry name" value="GTP pyrophosphokinase (RelA/SpoT)"/>
    <property type="match status" value="1"/>
</dbReference>
<dbReference type="InterPro" id="IPR045865">
    <property type="entry name" value="ACT-like_dom_sf"/>
</dbReference>
<dbReference type="PROSITE" id="PS51671">
    <property type="entry name" value="ACT"/>
    <property type="match status" value="1"/>
</dbReference>
<evidence type="ECO:0000313" key="8">
    <source>
        <dbReference type="EMBL" id="KAK4537638.1"/>
    </source>
</evidence>
<dbReference type="InterPro" id="IPR012676">
    <property type="entry name" value="TGS-like"/>
</dbReference>
<dbReference type="SUPFAM" id="SSF109604">
    <property type="entry name" value="HD-domain/PDEase-like"/>
    <property type="match status" value="2"/>
</dbReference>
<dbReference type="InterPro" id="IPR002912">
    <property type="entry name" value="ACT_dom"/>
</dbReference>
<protein>
    <recommendedName>
        <fullName evidence="2">Putative GTP diphosphokinase RSH1, chloroplastic</fullName>
    </recommendedName>
    <alternativeName>
        <fullName evidence="3">RelA/SpoT homolog 1</fullName>
    </alternativeName>
    <alternativeName>
        <fullName evidence="4">ppGpp synthetase RSH1</fullName>
    </alternativeName>
</protein>
<comment type="similarity">
    <text evidence="1">Belongs to the RelA/SpoT family.</text>
</comment>
<sequence>MEEGEVCFVCQALVGCAWRGWRSGRGADLGGRLVPVRHNATEGFRTVPGVRRRCRPRPLLGVGASRRLRGQSGAPDGFGRGDRYRPPPPPPPPRIPQVVQLEQLQREVVARAPYLSKAERERVLQALRVAHAAHWGQVRKSGEPFITHPVAVMGILADMRMDVDTLIAGLLHDAVEDTEVTFEVVERLFGHDVRNIVESETKVSKIARKMTPSMSPHHALFQGAFGSPASVLAAAASATMAAANAAAAAVRNTVGLNIPRTDHDLNGGDDDAAVDAHHPNGSVKSKKPESGSSSQVLSKEEQQAEYIRRMFVSMAEDVRVIIVKLADRLHNMRTLEFMSPSKQVNIARETMDIFAPLARRLGIARIARELEDLSLRYLYPAEYECLQEEVRIFREKSGIESCLAQATSMLEKALAQDAVVRPMVRTIRAEPSMKNMCAIFSKISAGARLENIYDLAAVRLVVELEDDYRDAFYERNICYHVLGRVHSLFKPVPGHVKDFVAFPKPNGYQSLHTLVVLGPKCGFSPLEVQIFTESMYQLAEYGVAAEVSPAKRATARGRSAGAAPATNGRVGGGGGDSTQHFRYHTTDWLRSIQEYCREFSGNSKACVNAVQQDLLGNRVYVFTPKNYVLDLPRGSTVVDAAYHIHSDVGNQMIGAKVAGRFVPLDYELSNADSIKIVTSPAAPGPSKEWLRYARSRTARQKIRRFLRARALREQAERGRALLLEAAEQLELTVAEVPPDAQIEQHLSQLVPRVFRGDGARQLTSAAALLAAVARTGGIGAAAAIVAYFHPPMDPDVLRRLGAAAKALEPIEPDSLTDDDEAVDTDAAEAVMSSSPGAVATAGGSRGEQARGDDAPVASRGVGLGRGPSRSALTYAQCCVATCCNPVPGDQVVAVRSRAAEDGAPALYELHRTRCLRCLSCLRGDPDACIGVSWRAPVSAYPTRVLVLARDGPGLLSRVSGLITAGNISIVASSSSVLDDVASLCFEVSVRGKQDIENLRQRLLQDPAVREVCRVCDKNRSVVEHLPPAHRGRAMMLQPGEVELLAITGSLLTEEIDDDGDGDDERQREPEDADKEGEDEEDADQGVFDHDTRGVYTGAWTVPEPQRDASGDRPA</sequence>
<feature type="region of interest" description="Disordered" evidence="5">
    <location>
        <begin position="261"/>
        <end position="298"/>
    </location>
</feature>
<keyword evidence="9" id="KW-1185">Reference proteome</keyword>